<keyword evidence="6 10" id="KW-0378">Hydrolase</keyword>
<keyword evidence="8" id="KW-0464">Manganese</keyword>
<evidence type="ECO:0000256" key="7">
    <source>
        <dbReference type="ARBA" id="ARBA00022912"/>
    </source>
</evidence>
<evidence type="ECO:0000256" key="10">
    <source>
        <dbReference type="RuleBase" id="RU003465"/>
    </source>
</evidence>
<dbReference type="FunCoup" id="A0A1Y2GLN3">
    <property type="interactions" value="974"/>
</dbReference>
<dbReference type="PROSITE" id="PS01032">
    <property type="entry name" value="PPM_1"/>
    <property type="match status" value="1"/>
</dbReference>
<evidence type="ECO:0000256" key="1">
    <source>
        <dbReference type="ARBA" id="ARBA00001936"/>
    </source>
</evidence>
<dbReference type="Pfam" id="PF00481">
    <property type="entry name" value="PP2C"/>
    <property type="match status" value="1"/>
</dbReference>
<evidence type="ECO:0000259" key="12">
    <source>
        <dbReference type="PROSITE" id="PS51746"/>
    </source>
</evidence>
<evidence type="ECO:0000256" key="3">
    <source>
        <dbReference type="ARBA" id="ARBA00006702"/>
    </source>
</evidence>
<dbReference type="PANTHER" id="PTHR13832:SF565">
    <property type="entry name" value="AT28366P-RELATED"/>
    <property type="match status" value="1"/>
</dbReference>
<dbReference type="AlphaFoldDB" id="A0A1Y2GLN3"/>
<comment type="cofactor">
    <cofactor evidence="1">
        <name>Mn(2+)</name>
        <dbReference type="ChEBI" id="CHEBI:29035"/>
    </cofactor>
</comment>
<proteinExistence type="inferred from homology"/>
<comment type="catalytic activity">
    <reaction evidence="9">
        <text>O-phospho-L-threonyl-[protein] + H2O = L-threonyl-[protein] + phosphate</text>
        <dbReference type="Rhea" id="RHEA:47004"/>
        <dbReference type="Rhea" id="RHEA-COMP:11060"/>
        <dbReference type="Rhea" id="RHEA-COMP:11605"/>
        <dbReference type="ChEBI" id="CHEBI:15377"/>
        <dbReference type="ChEBI" id="CHEBI:30013"/>
        <dbReference type="ChEBI" id="CHEBI:43474"/>
        <dbReference type="ChEBI" id="CHEBI:61977"/>
        <dbReference type="EC" id="3.1.3.16"/>
    </reaction>
    <physiologicalReaction direction="left-to-right" evidence="9">
        <dbReference type="Rhea" id="RHEA:47005"/>
    </physiologicalReaction>
</comment>
<dbReference type="EMBL" id="MCFF01000023">
    <property type="protein sequence ID" value="ORZ13424.1"/>
    <property type="molecule type" value="Genomic_DNA"/>
</dbReference>
<feature type="domain" description="PPM-type phosphatase" evidence="12">
    <location>
        <begin position="23"/>
        <end position="287"/>
    </location>
</feature>
<dbReference type="PROSITE" id="PS51746">
    <property type="entry name" value="PPM_2"/>
    <property type="match status" value="1"/>
</dbReference>
<dbReference type="Gene3D" id="3.60.40.10">
    <property type="entry name" value="PPM-type phosphatase domain"/>
    <property type="match status" value="1"/>
</dbReference>
<dbReference type="InterPro" id="IPR001932">
    <property type="entry name" value="PPM-type_phosphatase-like_dom"/>
</dbReference>
<accession>A0A1Y2GLN3</accession>
<dbReference type="InterPro" id="IPR036457">
    <property type="entry name" value="PPM-type-like_dom_sf"/>
</dbReference>
<dbReference type="OrthoDB" id="10264738at2759"/>
<sequence length="406" mass="44147">MGQTLSTPITEKHSTSGQDKRFAYGASAMQGWRITMEDAHTTLLEVENAEGVAFFAVYDGHGGPNVAKFSGEGLHKKIVGDKAFAKGDYVAAIKNGFLEMDRALRYDPEYGGDSSGCTAITATFTDKNVLYVGNAGDSRAVLGTDGAAIALSHDHKPVNKEESRRIVAAGGFVEYGRVNGSLALSRALGDFEFKTNATLGPDDQIVTANPVIVEHKLTDDDEFLILACDGIWDCMTSQEVVTFVRKGIADNIPLDKLCEMTMDNCLASDTGMAGVGCDNMTMVIVAFLNGRTLEDWYEHIARRVAVRLGPADSKLRPNGDEDPETFKETLAEYERQEVLSTNADGTPKANDVQELPESESVTETKEAKETMDINELKEANELKESNEPKVEEKQETMEPSPVKPGK</sequence>
<organism evidence="13 14">
    <name type="scientific">Lobosporangium transversale</name>
    <dbReference type="NCBI Taxonomy" id="64571"/>
    <lineage>
        <taxon>Eukaryota</taxon>
        <taxon>Fungi</taxon>
        <taxon>Fungi incertae sedis</taxon>
        <taxon>Mucoromycota</taxon>
        <taxon>Mortierellomycotina</taxon>
        <taxon>Mortierellomycetes</taxon>
        <taxon>Mortierellales</taxon>
        <taxon>Mortierellaceae</taxon>
        <taxon>Lobosporangium</taxon>
    </lineage>
</organism>
<dbReference type="SMART" id="SM00332">
    <property type="entry name" value="PP2Cc"/>
    <property type="match status" value="1"/>
</dbReference>
<dbReference type="CDD" id="cd00143">
    <property type="entry name" value="PP2Cc"/>
    <property type="match status" value="1"/>
</dbReference>
<evidence type="ECO:0000256" key="11">
    <source>
        <dbReference type="SAM" id="MobiDB-lite"/>
    </source>
</evidence>
<evidence type="ECO:0000256" key="5">
    <source>
        <dbReference type="ARBA" id="ARBA00022723"/>
    </source>
</evidence>
<comment type="caution">
    <text evidence="13">The sequence shown here is derived from an EMBL/GenBank/DDBJ whole genome shotgun (WGS) entry which is preliminary data.</text>
</comment>
<feature type="region of interest" description="Disordered" evidence="11">
    <location>
        <begin position="337"/>
        <end position="406"/>
    </location>
</feature>
<feature type="compositionally biased region" description="Basic and acidic residues" evidence="11">
    <location>
        <begin position="362"/>
        <end position="396"/>
    </location>
</feature>
<dbReference type="FunFam" id="3.60.40.10:FF:000016">
    <property type="entry name" value="Protein phosphatase 2C"/>
    <property type="match status" value="1"/>
</dbReference>
<evidence type="ECO:0000256" key="9">
    <source>
        <dbReference type="ARBA" id="ARBA00048832"/>
    </source>
</evidence>
<comment type="cofactor">
    <cofactor evidence="2">
        <name>Mg(2+)</name>
        <dbReference type="ChEBI" id="CHEBI:18420"/>
    </cofactor>
</comment>
<dbReference type="GO" id="GO:0004722">
    <property type="term" value="F:protein serine/threonine phosphatase activity"/>
    <property type="evidence" value="ECO:0007669"/>
    <property type="project" value="UniProtKB-EC"/>
</dbReference>
<evidence type="ECO:0000313" key="14">
    <source>
        <dbReference type="Proteomes" id="UP000193648"/>
    </source>
</evidence>
<keyword evidence="7 10" id="KW-0904">Protein phosphatase</keyword>
<name>A0A1Y2GLN3_9FUNG</name>
<evidence type="ECO:0000313" key="13">
    <source>
        <dbReference type="EMBL" id="ORZ13424.1"/>
    </source>
</evidence>
<dbReference type="STRING" id="64571.A0A1Y2GLN3"/>
<dbReference type="GeneID" id="33572063"/>
<dbReference type="PANTHER" id="PTHR13832">
    <property type="entry name" value="PROTEIN PHOSPHATASE 2C"/>
    <property type="match status" value="1"/>
</dbReference>
<dbReference type="SUPFAM" id="SSF81606">
    <property type="entry name" value="PP2C-like"/>
    <property type="match status" value="1"/>
</dbReference>
<evidence type="ECO:0000256" key="4">
    <source>
        <dbReference type="ARBA" id="ARBA00013081"/>
    </source>
</evidence>
<dbReference type="InterPro" id="IPR015655">
    <property type="entry name" value="PP2C"/>
</dbReference>
<dbReference type="RefSeq" id="XP_021880505.1">
    <property type="nucleotide sequence ID" value="XM_022030221.1"/>
</dbReference>
<dbReference type="Proteomes" id="UP000193648">
    <property type="component" value="Unassembled WGS sequence"/>
</dbReference>
<protein>
    <recommendedName>
        <fullName evidence="4">protein-serine/threonine phosphatase</fullName>
        <ecNumber evidence="4">3.1.3.16</ecNumber>
    </recommendedName>
</protein>
<keyword evidence="5" id="KW-0479">Metal-binding</keyword>
<gene>
    <name evidence="13" type="ORF">BCR41DRAFT_422933</name>
</gene>
<evidence type="ECO:0000256" key="2">
    <source>
        <dbReference type="ARBA" id="ARBA00001946"/>
    </source>
</evidence>
<comment type="similarity">
    <text evidence="3 10">Belongs to the PP2C family.</text>
</comment>
<dbReference type="InterPro" id="IPR000222">
    <property type="entry name" value="PP2C_BS"/>
</dbReference>
<dbReference type="EC" id="3.1.3.16" evidence="4"/>
<evidence type="ECO:0000256" key="8">
    <source>
        <dbReference type="ARBA" id="ARBA00023211"/>
    </source>
</evidence>
<keyword evidence="14" id="KW-1185">Reference proteome</keyword>
<evidence type="ECO:0000256" key="6">
    <source>
        <dbReference type="ARBA" id="ARBA00022801"/>
    </source>
</evidence>
<dbReference type="InParanoid" id="A0A1Y2GLN3"/>
<dbReference type="GO" id="GO:0046872">
    <property type="term" value="F:metal ion binding"/>
    <property type="evidence" value="ECO:0007669"/>
    <property type="project" value="UniProtKB-KW"/>
</dbReference>
<reference evidence="13 14" key="1">
    <citation type="submission" date="2016-07" db="EMBL/GenBank/DDBJ databases">
        <title>Pervasive Adenine N6-methylation of Active Genes in Fungi.</title>
        <authorList>
            <consortium name="DOE Joint Genome Institute"/>
            <person name="Mondo S.J."/>
            <person name="Dannebaum R.O."/>
            <person name="Kuo R.C."/>
            <person name="Labutti K."/>
            <person name="Haridas S."/>
            <person name="Kuo A."/>
            <person name="Salamov A."/>
            <person name="Ahrendt S.R."/>
            <person name="Lipzen A."/>
            <person name="Sullivan W."/>
            <person name="Andreopoulos W.B."/>
            <person name="Clum A."/>
            <person name="Lindquist E."/>
            <person name="Daum C."/>
            <person name="Ramamoorthy G.K."/>
            <person name="Gryganskyi A."/>
            <person name="Culley D."/>
            <person name="Magnuson J.K."/>
            <person name="James T.Y."/>
            <person name="O'Malley M.A."/>
            <person name="Stajich J.E."/>
            <person name="Spatafora J.W."/>
            <person name="Visel A."/>
            <person name="Grigoriev I.V."/>
        </authorList>
    </citation>
    <scope>NUCLEOTIDE SEQUENCE [LARGE SCALE GENOMIC DNA]</scope>
    <source>
        <strain evidence="13 14">NRRL 3116</strain>
    </source>
</reference>